<evidence type="ECO:0000256" key="11">
    <source>
        <dbReference type="ARBA" id="ARBA00022989"/>
    </source>
</evidence>
<evidence type="ECO:0000256" key="17">
    <source>
        <dbReference type="RuleBase" id="RU003297"/>
    </source>
</evidence>
<feature type="transmembrane region" description="Helical" evidence="17">
    <location>
        <begin position="310"/>
        <end position="331"/>
    </location>
</feature>
<comment type="subcellular location">
    <subcellularLocation>
        <location evidence="2 17">Mitochondrion membrane</location>
        <topology evidence="2 17">Multi-pass membrane protein</topology>
    </subcellularLocation>
</comment>
<dbReference type="InterPro" id="IPR000260">
    <property type="entry name" value="NADH4_N"/>
</dbReference>
<keyword evidence="7 17" id="KW-0679">Respiratory chain</keyword>
<geneLocation type="mitochondrion" evidence="20"/>
<evidence type="ECO:0000256" key="7">
    <source>
        <dbReference type="ARBA" id="ARBA00022660"/>
    </source>
</evidence>
<keyword evidence="10 17" id="KW-0249">Electron transport</keyword>
<evidence type="ECO:0000256" key="2">
    <source>
        <dbReference type="ARBA" id="ARBA00004225"/>
    </source>
</evidence>
<keyword evidence="9" id="KW-1278">Translocase</keyword>
<evidence type="ECO:0000256" key="3">
    <source>
        <dbReference type="ARBA" id="ARBA00009025"/>
    </source>
</evidence>
<feature type="transmembrane region" description="Helical" evidence="17">
    <location>
        <begin position="388"/>
        <end position="409"/>
    </location>
</feature>
<keyword evidence="15 17" id="KW-0472">Membrane</keyword>
<dbReference type="GO" id="GO:0042773">
    <property type="term" value="P:ATP synthesis coupled electron transport"/>
    <property type="evidence" value="ECO:0007669"/>
    <property type="project" value="InterPro"/>
</dbReference>
<keyword evidence="6 17" id="KW-0813">Transport</keyword>
<dbReference type="GO" id="GO:0048039">
    <property type="term" value="F:ubiquinone binding"/>
    <property type="evidence" value="ECO:0007669"/>
    <property type="project" value="TreeGrafter"/>
</dbReference>
<evidence type="ECO:0000256" key="9">
    <source>
        <dbReference type="ARBA" id="ARBA00022967"/>
    </source>
</evidence>
<name>A0A9E8AEA0_9CHEL</name>
<keyword evidence="8 17" id="KW-0812">Transmembrane</keyword>
<dbReference type="GO" id="GO:0031966">
    <property type="term" value="C:mitochondrial membrane"/>
    <property type="evidence" value="ECO:0007669"/>
    <property type="project" value="UniProtKB-SubCell"/>
</dbReference>
<evidence type="ECO:0000259" key="18">
    <source>
        <dbReference type="Pfam" id="PF00361"/>
    </source>
</evidence>
<dbReference type="InterPro" id="IPR003918">
    <property type="entry name" value="NADH_UbQ_OxRdtase"/>
</dbReference>
<proteinExistence type="inferred from homology"/>
<comment type="similarity">
    <text evidence="3 17">Belongs to the complex I subunit 4 family.</text>
</comment>
<feature type="transmembrane region" description="Helical" evidence="17">
    <location>
        <begin position="88"/>
        <end position="106"/>
    </location>
</feature>
<keyword evidence="13 17" id="KW-0830">Ubiquinone</keyword>
<evidence type="ECO:0000313" key="20">
    <source>
        <dbReference type="EMBL" id="UZA61308.1"/>
    </source>
</evidence>
<protein>
    <recommendedName>
        <fullName evidence="5 17">NADH-ubiquinone oxidoreductase chain 4</fullName>
        <ecNumber evidence="4 17">7.1.1.2</ecNumber>
    </recommendedName>
</protein>
<feature type="transmembrane region" description="Helical" evidence="17">
    <location>
        <begin position="430"/>
        <end position="447"/>
    </location>
</feature>
<dbReference type="InterPro" id="IPR001750">
    <property type="entry name" value="ND/Mrp_TM"/>
</dbReference>
<dbReference type="EMBL" id="OK649915">
    <property type="protein sequence ID" value="UZA61308.1"/>
    <property type="molecule type" value="Genomic_DNA"/>
</dbReference>
<dbReference type="Pfam" id="PF00361">
    <property type="entry name" value="Proton_antipo_M"/>
    <property type="match status" value="1"/>
</dbReference>
<evidence type="ECO:0000256" key="6">
    <source>
        <dbReference type="ARBA" id="ARBA00022448"/>
    </source>
</evidence>
<dbReference type="AlphaFoldDB" id="A0A9E8AEA0"/>
<dbReference type="PRINTS" id="PR01437">
    <property type="entry name" value="NUOXDRDTASE4"/>
</dbReference>
<dbReference type="Pfam" id="PF01059">
    <property type="entry name" value="Oxidored_q5_N"/>
    <property type="match status" value="1"/>
</dbReference>
<feature type="domain" description="NADH:ubiquinone oxidoreductase chain 4 N-terminal" evidence="19">
    <location>
        <begin position="2"/>
        <end position="105"/>
    </location>
</feature>
<comment type="function">
    <text evidence="17">Core subunit of the mitochondrial membrane respiratory chain NADH dehydrogenase (Complex I) which catalyzes electron transfer from NADH through the respiratory chain, using ubiquinone as an electron acceptor. Essential for the catalytic activity and assembly of complex I.</text>
</comment>
<reference evidence="20" key="1">
    <citation type="journal article" date="2022" name="Polar Biol.">
        <title>Mitochondrial genomes provide insight into interfamilial relationships within Pycnogonida.</title>
        <authorList>
            <person name="Zehnpfennig J.R."/>
            <person name="Varney R.M."/>
            <person name="Halanych K.M."/>
            <person name="Mahon A.R."/>
        </authorList>
    </citation>
    <scope>NUCLEOTIDE SEQUENCE</scope>
</reference>
<dbReference type="PANTHER" id="PTHR43507">
    <property type="entry name" value="NADH-UBIQUINONE OXIDOREDUCTASE CHAIN 4"/>
    <property type="match status" value="1"/>
</dbReference>
<feature type="transmembrane region" description="Helical" evidence="17">
    <location>
        <begin position="282"/>
        <end position="304"/>
    </location>
</feature>
<comment type="catalytic activity">
    <reaction evidence="16 17">
        <text>a ubiquinone + NADH + 5 H(+)(in) = a ubiquinol + NAD(+) + 4 H(+)(out)</text>
        <dbReference type="Rhea" id="RHEA:29091"/>
        <dbReference type="Rhea" id="RHEA-COMP:9565"/>
        <dbReference type="Rhea" id="RHEA-COMP:9566"/>
        <dbReference type="ChEBI" id="CHEBI:15378"/>
        <dbReference type="ChEBI" id="CHEBI:16389"/>
        <dbReference type="ChEBI" id="CHEBI:17976"/>
        <dbReference type="ChEBI" id="CHEBI:57540"/>
        <dbReference type="ChEBI" id="CHEBI:57945"/>
        <dbReference type="EC" id="7.1.1.2"/>
    </reaction>
</comment>
<evidence type="ECO:0000256" key="15">
    <source>
        <dbReference type="ARBA" id="ARBA00023136"/>
    </source>
</evidence>
<feature type="transmembrane region" description="Helical" evidence="17">
    <location>
        <begin position="187"/>
        <end position="213"/>
    </location>
</feature>
<evidence type="ECO:0000256" key="13">
    <source>
        <dbReference type="ARBA" id="ARBA00023075"/>
    </source>
</evidence>
<feature type="transmembrane region" description="Helical" evidence="17">
    <location>
        <begin position="21"/>
        <end position="43"/>
    </location>
</feature>
<dbReference type="GO" id="GO:0015990">
    <property type="term" value="P:electron transport coupled proton transport"/>
    <property type="evidence" value="ECO:0007669"/>
    <property type="project" value="TreeGrafter"/>
</dbReference>
<dbReference type="GO" id="GO:0008137">
    <property type="term" value="F:NADH dehydrogenase (ubiquinone) activity"/>
    <property type="evidence" value="ECO:0007669"/>
    <property type="project" value="UniProtKB-UniRule"/>
</dbReference>
<sequence length="454" mass="52854">MMIMSMMLSLVLIPLFTNNLFYYRVLIKMLLCIMSLMMIMYLYKYFFIFGNTFMSFGMDNLSVLMILLTIWLTMLMSMSSDSTLKHKGMIYLGTIMMICLILTLFFSTSNLLLFYLFFEAVLIPTFILIMGWGYQPERLRATLYLLFYTIFASLPLLASLLLMWVMGGSLNWLYHHYYSIFNMNFNWLIMLWFFFFTFAFLVKIPIYTCHLWLPKAHVEAPISGSMILAGVLLKLGGYGLYRTYIIFKDFFMIFNNYYMMYVIMGSTLASFICLYQSDMKSLIAYSSVAHMGLVVGGFMTLSSISFNGGLIMMLGHGLCSSGLFCVANIMYERTRSRSLMFNKGLMNLYPSLSLWCFLLVICNISAPPTMNLIGEISLFTSFLSSSMIMMYLLFMLSFFTSCYSVYLFYTSMHGKSHPIYALKFINIRELMLLFLHWAPLNMFIFKVDTFYNCL</sequence>
<comment type="function">
    <text evidence="1">Core subunit of the mitochondrial membrane respiratory chain NADH dehydrogenase (Complex I) that is believed to belong to the minimal assembly required for catalysis. Complex I functions in the transfer of electrons from NADH to the respiratory chain. The immediate electron acceptor for the enzyme is believed to be ubiquinone.</text>
</comment>
<feature type="transmembrane region" description="Helical" evidence="17">
    <location>
        <begin position="55"/>
        <end position="76"/>
    </location>
</feature>
<feature type="transmembrane region" description="Helical" evidence="17">
    <location>
        <begin position="145"/>
        <end position="167"/>
    </location>
</feature>
<dbReference type="EC" id="7.1.1.2" evidence="4 17"/>
<evidence type="ECO:0000256" key="5">
    <source>
        <dbReference type="ARBA" id="ARBA00021006"/>
    </source>
</evidence>
<evidence type="ECO:0000256" key="10">
    <source>
        <dbReference type="ARBA" id="ARBA00022982"/>
    </source>
</evidence>
<accession>A0A9E8AEA0</accession>
<evidence type="ECO:0000256" key="8">
    <source>
        <dbReference type="ARBA" id="ARBA00022692"/>
    </source>
</evidence>
<feature type="domain" description="NADH:quinone oxidoreductase/Mrp antiporter transmembrane" evidence="18">
    <location>
        <begin position="109"/>
        <end position="400"/>
    </location>
</feature>
<feature type="transmembrane region" description="Helical" evidence="17">
    <location>
        <begin position="225"/>
        <end position="245"/>
    </location>
</feature>
<evidence type="ECO:0000259" key="19">
    <source>
        <dbReference type="Pfam" id="PF01059"/>
    </source>
</evidence>
<evidence type="ECO:0000256" key="14">
    <source>
        <dbReference type="ARBA" id="ARBA00023128"/>
    </source>
</evidence>
<evidence type="ECO:0000256" key="16">
    <source>
        <dbReference type="ARBA" id="ARBA00049551"/>
    </source>
</evidence>
<organism evidence="20">
    <name type="scientific">Rhynchothorax sp. JZ-2022</name>
    <dbReference type="NCBI Taxonomy" id="2992009"/>
    <lineage>
        <taxon>Eukaryota</taxon>
        <taxon>Metazoa</taxon>
        <taxon>Ecdysozoa</taxon>
        <taxon>Arthropoda</taxon>
        <taxon>Chelicerata</taxon>
        <taxon>Pycnogonida</taxon>
        <taxon>Pantopoda</taxon>
        <taxon>Rhynchothorax</taxon>
    </lineage>
</organism>
<evidence type="ECO:0000256" key="1">
    <source>
        <dbReference type="ARBA" id="ARBA00003257"/>
    </source>
</evidence>
<dbReference type="PANTHER" id="PTHR43507:SF20">
    <property type="entry name" value="NADH-UBIQUINONE OXIDOREDUCTASE CHAIN 4"/>
    <property type="match status" value="1"/>
</dbReference>
<keyword evidence="11 17" id="KW-1133">Transmembrane helix</keyword>
<feature type="transmembrane region" description="Helical" evidence="17">
    <location>
        <begin position="257"/>
        <end position="275"/>
    </location>
</feature>
<dbReference type="GO" id="GO:0003954">
    <property type="term" value="F:NADH dehydrogenase activity"/>
    <property type="evidence" value="ECO:0007669"/>
    <property type="project" value="TreeGrafter"/>
</dbReference>
<keyword evidence="14 17" id="KW-0496">Mitochondrion</keyword>
<evidence type="ECO:0000256" key="4">
    <source>
        <dbReference type="ARBA" id="ARBA00012944"/>
    </source>
</evidence>
<keyword evidence="12 17" id="KW-0520">NAD</keyword>
<evidence type="ECO:0000256" key="12">
    <source>
        <dbReference type="ARBA" id="ARBA00023027"/>
    </source>
</evidence>
<feature type="transmembrane region" description="Helical" evidence="17">
    <location>
        <begin position="112"/>
        <end position="133"/>
    </location>
</feature>
<feature type="transmembrane region" description="Helical" evidence="17">
    <location>
        <begin position="352"/>
        <end position="368"/>
    </location>
</feature>
<gene>
    <name evidence="20" type="primary">nad4</name>
</gene>